<sequence length="277" mass="32235">MATAFYTYNKNKIIEEQENAEIVHLATEYIKKLIKNNVLRIYSLNYDRVMQAVFQEAGVKVFQGFIPDDIVPKEGNQSQYPDTKRILTSFDEHCIYHLHGNIYWKPDNVNPNGLDGYSFHNVYFPLILSNNGHQHFTTEKNKPLFLSNIITGYSKVQRTNLTPFKQMASAFDIDCHTADEIVIVGYSFGDDHINDTIRQAKKANPLLKIIIITPASSKECQKHWQRKVLFEILSHIASIKDFVFENQLNSVHSKQYYTTIYFQTWKEYMVSNLQSHP</sequence>
<dbReference type="RefSeq" id="WP_093363273.1">
    <property type="nucleotide sequence ID" value="NZ_FOZZ01000001.1"/>
</dbReference>
<reference evidence="1 2" key="1">
    <citation type="submission" date="2016-10" db="EMBL/GenBank/DDBJ databases">
        <authorList>
            <person name="de Groot N.N."/>
        </authorList>
    </citation>
    <scope>NUCLEOTIDE SEQUENCE [LARGE SCALE GENOMIC DNA]</scope>
    <source>
        <strain evidence="1 2">DSM 22789</strain>
    </source>
</reference>
<dbReference type="Proteomes" id="UP000198785">
    <property type="component" value="Unassembled WGS sequence"/>
</dbReference>
<accession>A0A1I6NYR5</accession>
<proteinExistence type="predicted"/>
<protein>
    <submittedName>
        <fullName evidence="1">SIR2-like domain-containing protein</fullName>
    </submittedName>
</protein>
<organism evidence="1 2">
    <name type="scientific">Sphingobacterium wenxiniae</name>
    <dbReference type="NCBI Taxonomy" id="683125"/>
    <lineage>
        <taxon>Bacteria</taxon>
        <taxon>Pseudomonadati</taxon>
        <taxon>Bacteroidota</taxon>
        <taxon>Sphingobacteriia</taxon>
        <taxon>Sphingobacteriales</taxon>
        <taxon>Sphingobacteriaceae</taxon>
        <taxon>Sphingobacterium</taxon>
    </lineage>
</organism>
<dbReference type="Pfam" id="PF13289">
    <property type="entry name" value="SIR2_2"/>
    <property type="match status" value="1"/>
</dbReference>
<dbReference type="STRING" id="683125.SAMN05660206_101177"/>
<keyword evidence="2" id="KW-1185">Reference proteome</keyword>
<gene>
    <name evidence="1" type="ORF">SAMN05660206_101177</name>
</gene>
<evidence type="ECO:0000313" key="2">
    <source>
        <dbReference type="Proteomes" id="UP000198785"/>
    </source>
</evidence>
<dbReference type="AlphaFoldDB" id="A0A1I6NYR5"/>
<dbReference type="EMBL" id="FOZZ01000001">
    <property type="protein sequence ID" value="SFS32980.1"/>
    <property type="molecule type" value="Genomic_DNA"/>
</dbReference>
<evidence type="ECO:0000313" key="1">
    <source>
        <dbReference type="EMBL" id="SFS32980.1"/>
    </source>
</evidence>
<name>A0A1I6NYR5_9SPHI</name>
<dbReference type="OrthoDB" id="9808492at2"/>